<dbReference type="AlphaFoldDB" id="A0A699X7T4"/>
<dbReference type="EMBL" id="BKCJ011799809">
    <property type="protein sequence ID" value="GFD53906.1"/>
    <property type="molecule type" value="Genomic_DNA"/>
</dbReference>
<gene>
    <name evidence="2" type="ORF">Tci_925875</name>
</gene>
<feature type="region of interest" description="Disordered" evidence="1">
    <location>
        <begin position="1"/>
        <end position="44"/>
    </location>
</feature>
<evidence type="ECO:0000313" key="2">
    <source>
        <dbReference type="EMBL" id="GFD53906.1"/>
    </source>
</evidence>
<protein>
    <submittedName>
        <fullName evidence="2">Uncharacterized protein</fullName>
    </submittedName>
</protein>
<proteinExistence type="predicted"/>
<sequence length="44" mass="4700">GPDRGQGQSAARQGSGQQRSHQYGLYHHYGPGERLPRAPANQAG</sequence>
<name>A0A699X7T4_TANCI</name>
<feature type="compositionally biased region" description="Low complexity" evidence="1">
    <location>
        <begin position="1"/>
        <end position="20"/>
    </location>
</feature>
<comment type="caution">
    <text evidence="2">The sequence shown here is derived from an EMBL/GenBank/DDBJ whole genome shotgun (WGS) entry which is preliminary data.</text>
</comment>
<organism evidence="2">
    <name type="scientific">Tanacetum cinerariifolium</name>
    <name type="common">Dalmatian daisy</name>
    <name type="synonym">Chrysanthemum cinerariifolium</name>
    <dbReference type="NCBI Taxonomy" id="118510"/>
    <lineage>
        <taxon>Eukaryota</taxon>
        <taxon>Viridiplantae</taxon>
        <taxon>Streptophyta</taxon>
        <taxon>Embryophyta</taxon>
        <taxon>Tracheophyta</taxon>
        <taxon>Spermatophyta</taxon>
        <taxon>Magnoliopsida</taxon>
        <taxon>eudicotyledons</taxon>
        <taxon>Gunneridae</taxon>
        <taxon>Pentapetalae</taxon>
        <taxon>asterids</taxon>
        <taxon>campanulids</taxon>
        <taxon>Asterales</taxon>
        <taxon>Asteraceae</taxon>
        <taxon>Asteroideae</taxon>
        <taxon>Anthemideae</taxon>
        <taxon>Anthemidinae</taxon>
        <taxon>Tanacetum</taxon>
    </lineage>
</organism>
<evidence type="ECO:0000256" key="1">
    <source>
        <dbReference type="SAM" id="MobiDB-lite"/>
    </source>
</evidence>
<feature type="non-terminal residue" evidence="2">
    <location>
        <position position="1"/>
    </location>
</feature>
<accession>A0A699X7T4</accession>
<reference evidence="2" key="1">
    <citation type="journal article" date="2019" name="Sci. Rep.">
        <title>Draft genome of Tanacetum cinerariifolium, the natural source of mosquito coil.</title>
        <authorList>
            <person name="Yamashiro T."/>
            <person name="Shiraishi A."/>
            <person name="Satake H."/>
            <person name="Nakayama K."/>
        </authorList>
    </citation>
    <scope>NUCLEOTIDE SEQUENCE</scope>
</reference>